<dbReference type="Gene3D" id="1.20.120.20">
    <property type="entry name" value="Apolipoprotein"/>
    <property type="match status" value="1"/>
</dbReference>
<keyword evidence="2" id="KW-0812">Transmembrane</keyword>
<evidence type="ECO:0000256" key="1">
    <source>
        <dbReference type="SAM" id="MobiDB-lite"/>
    </source>
</evidence>
<gene>
    <name evidence="3" type="ORF">QGM71_01310</name>
</gene>
<protein>
    <recommendedName>
        <fullName evidence="5">Phage tail tape measure protein</fullName>
    </recommendedName>
</protein>
<dbReference type="RefSeq" id="WP_327605703.1">
    <property type="nucleotide sequence ID" value="NZ_JARZFX010000001.1"/>
</dbReference>
<proteinExistence type="predicted"/>
<feature type="transmembrane region" description="Helical" evidence="2">
    <location>
        <begin position="315"/>
        <end position="334"/>
    </location>
</feature>
<dbReference type="PANTHER" id="PTHR37813:SF1">
    <property type="entry name" value="FELS-2 PROPHAGE PROTEIN"/>
    <property type="match status" value="1"/>
</dbReference>
<dbReference type="EMBL" id="JARZFX010000001">
    <property type="protein sequence ID" value="MEC5422130.1"/>
    <property type="molecule type" value="Genomic_DNA"/>
</dbReference>
<feature type="transmembrane region" description="Helical" evidence="2">
    <location>
        <begin position="379"/>
        <end position="398"/>
    </location>
</feature>
<keyword evidence="4" id="KW-1185">Reference proteome</keyword>
<dbReference type="Proteomes" id="UP001335737">
    <property type="component" value="Unassembled WGS sequence"/>
</dbReference>
<feature type="transmembrane region" description="Helical" evidence="2">
    <location>
        <begin position="340"/>
        <end position="358"/>
    </location>
</feature>
<feature type="transmembrane region" description="Helical" evidence="2">
    <location>
        <begin position="287"/>
        <end position="308"/>
    </location>
</feature>
<reference evidence="3 4" key="1">
    <citation type="journal article" date="2024" name="Int. J. Syst. Evol. Microbiol.">
        <title>Virgibacillus tibetensis sp. nov., isolated from salt lake on the Tibetan Plateau of China.</title>
        <authorList>
            <person name="Phurbu D."/>
            <person name="Liu Z.-X."/>
            <person name="Wang R."/>
            <person name="Zheng Y.-Y."/>
            <person name="Liu H.-C."/>
            <person name="Zhou Y.-G."/>
            <person name="Yu Y.-J."/>
            <person name="Li A.-H."/>
        </authorList>
    </citation>
    <scope>NUCLEOTIDE SEQUENCE [LARGE SCALE GENOMIC DNA]</scope>
    <source>
        <strain evidence="3 4">C22-A2</strain>
    </source>
</reference>
<feature type="region of interest" description="Disordered" evidence="1">
    <location>
        <begin position="28"/>
        <end position="49"/>
    </location>
</feature>
<keyword evidence="2" id="KW-1133">Transmembrane helix</keyword>
<name>A0ABU6KB43_9BACI</name>
<evidence type="ECO:0008006" key="5">
    <source>
        <dbReference type="Google" id="ProtNLM"/>
    </source>
</evidence>
<feature type="transmembrane region" description="Helical" evidence="2">
    <location>
        <begin position="410"/>
        <end position="430"/>
    </location>
</feature>
<evidence type="ECO:0000313" key="4">
    <source>
        <dbReference type="Proteomes" id="UP001335737"/>
    </source>
</evidence>
<dbReference type="PANTHER" id="PTHR37813">
    <property type="entry name" value="FELS-2 PROPHAGE PROTEIN"/>
    <property type="match status" value="1"/>
</dbReference>
<comment type="caution">
    <text evidence="3">The sequence shown here is derived from an EMBL/GenBank/DDBJ whole genome shotgun (WGS) entry which is preliminary data.</text>
</comment>
<organism evidence="3 4">
    <name type="scientific">Virgibacillus tibetensis</name>
    <dbReference type="NCBI Taxonomy" id="3042313"/>
    <lineage>
        <taxon>Bacteria</taxon>
        <taxon>Bacillati</taxon>
        <taxon>Bacillota</taxon>
        <taxon>Bacilli</taxon>
        <taxon>Bacillales</taxon>
        <taxon>Bacillaceae</taxon>
        <taxon>Virgibacillus</taxon>
    </lineage>
</organism>
<evidence type="ECO:0000313" key="3">
    <source>
        <dbReference type="EMBL" id="MEC5422130.1"/>
    </source>
</evidence>
<evidence type="ECO:0000256" key="2">
    <source>
        <dbReference type="SAM" id="Phobius"/>
    </source>
</evidence>
<accession>A0ABU6KB43</accession>
<sequence length="641" mass="68812">MTTVSEMNVRIGATITDFQKKMGEVTKGMEGASSKMKATGESMKTAGGKMSKMVTGPMVAVGAGMLALAKKTGNYADEVLDLQAITGMSTDSIQEWQHVAKVAGVSTNSMTTASEQLTKQMSTMADGTGKQAEALAGLGIEYKDLEAASPDERMNMLTQALSEVEDDAKRAEYGTDLLRGSWKEIAPVVSMGADAIDDAKNRAHELGTVMGEDALSDANNFRISMDELGAQMAGVGRNIMSDLMPVIQGSLMPFIEDTLVPGFQRVGEIIGEVIEWFMGLSPTVLKIIGIFMLVMAALGPLLIVFGFLASAIGSILSLTTLLAPVFAALKVAFLAITGPIGIIIGIVILLAVLIFKYWDEIKEFTITVFSAIGDFFMKVWNLYISIVTGYIKLVISAVKAAWDWIKKTTMTIFSAIGSFFSSIWSTYVSIIKGYINIVLSIIKTVWNGIKSTTESVFNGIKSFFDTIFSGIGSAAQKFADVFGKVWDSIKEGAKAISAPIAGVLNGIMAGIEAVVNGIAGAINKLPSFDIPNWVPVVGGNKFGLPNIPTISLPRVPSFDVGTNVVPNDMLAQIHKGEMIVPKKFNPALSGMSEGNDTSILEEIRDELRKQKGSIIRIEGDNEAIRAYVNEQNALDSHHRKF</sequence>
<keyword evidence="2" id="KW-0472">Membrane</keyword>